<dbReference type="RefSeq" id="WP_280880464.1">
    <property type="nucleotide sequence ID" value="NZ_JARXVH010000013.1"/>
</dbReference>
<reference evidence="2 3" key="1">
    <citation type="submission" date="2023-04" db="EMBL/GenBank/DDBJ databases">
        <title>Forest soil microbial communities from Buena Vista Peninsula, Colon Province, Panama.</title>
        <authorList>
            <person name="Bouskill N."/>
        </authorList>
    </citation>
    <scope>NUCLEOTIDE SEQUENCE [LARGE SCALE GENOMIC DNA]</scope>
    <source>
        <strain evidence="2 3">GGS1</strain>
    </source>
</reference>
<dbReference type="NCBIfam" id="NF006743">
    <property type="entry name" value="PRK09270.1-2"/>
    <property type="match status" value="1"/>
</dbReference>
<keyword evidence="2" id="KW-0808">Transferase</keyword>
<name>A0ABT6LTM5_9ACTN</name>
<protein>
    <submittedName>
        <fullName evidence="2">Pantothenate kinase</fullName>
    </submittedName>
</protein>
<dbReference type="GO" id="GO:0016301">
    <property type="term" value="F:kinase activity"/>
    <property type="evidence" value="ECO:0007669"/>
    <property type="project" value="UniProtKB-KW"/>
</dbReference>
<feature type="region of interest" description="Disordered" evidence="1">
    <location>
        <begin position="1"/>
        <end position="22"/>
    </location>
</feature>
<accession>A0ABT6LTM5</accession>
<sequence length="231" mass="25470">MTITGSNRTDGETDPRGTPLYGNPSLDILTQRALHLARDGRALLGIVGEPGAGKSTFAEQLLARLEKARPGLAVAVSMDGFHLAHKVIGARGQSARKGTIDTFDADGFLAFLRRTRDETANTVWWPEFDRELEDAVSGATEVTTHHRLVIVDGNFLLATQDPWRQAKNLLAETWFLDARPEPRRERLTRRYISYGFTPETARAKTLGVDEDTSALIRSTVSRADLVLSELG</sequence>
<evidence type="ECO:0000313" key="3">
    <source>
        <dbReference type="Proteomes" id="UP001160499"/>
    </source>
</evidence>
<dbReference type="PANTHER" id="PTHR10285">
    <property type="entry name" value="URIDINE KINASE"/>
    <property type="match status" value="1"/>
</dbReference>
<keyword evidence="3" id="KW-1185">Reference proteome</keyword>
<dbReference type="EMBL" id="JARXVH010000013">
    <property type="protein sequence ID" value="MDH6219665.1"/>
    <property type="molecule type" value="Genomic_DNA"/>
</dbReference>
<organism evidence="2 3">
    <name type="scientific">Streptomyces pseudovenezuelae</name>
    <dbReference type="NCBI Taxonomy" id="67350"/>
    <lineage>
        <taxon>Bacteria</taxon>
        <taxon>Bacillati</taxon>
        <taxon>Actinomycetota</taxon>
        <taxon>Actinomycetes</taxon>
        <taxon>Kitasatosporales</taxon>
        <taxon>Streptomycetaceae</taxon>
        <taxon>Streptomyces</taxon>
        <taxon>Streptomyces aurantiacus group</taxon>
    </lineage>
</organism>
<keyword evidence="2" id="KW-0418">Kinase</keyword>
<dbReference type="SUPFAM" id="SSF52540">
    <property type="entry name" value="P-loop containing nucleoside triphosphate hydrolases"/>
    <property type="match status" value="1"/>
</dbReference>
<evidence type="ECO:0000313" key="2">
    <source>
        <dbReference type="EMBL" id="MDH6219665.1"/>
    </source>
</evidence>
<gene>
    <name evidence="2" type="ORF">M2283_007004</name>
</gene>
<dbReference type="Gene3D" id="3.40.50.300">
    <property type="entry name" value="P-loop containing nucleotide triphosphate hydrolases"/>
    <property type="match status" value="1"/>
</dbReference>
<dbReference type="Proteomes" id="UP001160499">
    <property type="component" value="Unassembled WGS sequence"/>
</dbReference>
<comment type="caution">
    <text evidence="2">The sequence shown here is derived from an EMBL/GenBank/DDBJ whole genome shotgun (WGS) entry which is preliminary data.</text>
</comment>
<proteinExistence type="predicted"/>
<evidence type="ECO:0000256" key="1">
    <source>
        <dbReference type="SAM" id="MobiDB-lite"/>
    </source>
</evidence>
<dbReference type="InterPro" id="IPR027417">
    <property type="entry name" value="P-loop_NTPase"/>
</dbReference>